<evidence type="ECO:0000313" key="2">
    <source>
        <dbReference type="EMBL" id="ETD29676.1"/>
    </source>
</evidence>
<gene>
    <name evidence="2" type="ORF">HMPREF1173_00361</name>
</gene>
<sequence length="47" mass="5653">MDQEFYFITFPFINYCNIMYNHLTTLVFGKYLISSIQLCAFLFKGKK</sequence>
<dbReference type="AlphaFoldDB" id="V8CSH1"/>
<keyword evidence="1" id="KW-1133">Transmembrane helix</keyword>
<name>V8CSH1_9BACT</name>
<evidence type="ECO:0000256" key="1">
    <source>
        <dbReference type="SAM" id="Phobius"/>
    </source>
</evidence>
<accession>V8CSH1</accession>
<organism evidence="2 3">
    <name type="scientific">Prevotella nigrescens CC14M</name>
    <dbReference type="NCBI Taxonomy" id="1073366"/>
    <lineage>
        <taxon>Bacteria</taxon>
        <taxon>Pseudomonadati</taxon>
        <taxon>Bacteroidota</taxon>
        <taxon>Bacteroidia</taxon>
        <taxon>Bacteroidales</taxon>
        <taxon>Prevotellaceae</taxon>
        <taxon>Prevotella</taxon>
    </lineage>
</organism>
<keyword evidence="3" id="KW-1185">Reference proteome</keyword>
<reference evidence="2 3" key="1">
    <citation type="submission" date="2013-10" db="EMBL/GenBank/DDBJ databases">
        <title>The Genome Sequence of Prevotella nigrescens CC14M.</title>
        <authorList>
            <consortium name="The Broad Institute Genomics Platform"/>
            <person name="Earl A."/>
            <person name="Allen-Vercoe E."/>
            <person name="Daigneault M."/>
            <person name="Young S.K."/>
            <person name="Zeng Q."/>
            <person name="Gargeya S."/>
            <person name="Fitzgerald M."/>
            <person name="Abouelleil A."/>
            <person name="Alvarado L."/>
            <person name="Chapman S.B."/>
            <person name="Gainer-Dewar J."/>
            <person name="Goldberg J."/>
            <person name="Griggs A."/>
            <person name="Gujja S."/>
            <person name="Hansen M."/>
            <person name="Howarth C."/>
            <person name="Imamovic A."/>
            <person name="Ireland A."/>
            <person name="Larimer J."/>
            <person name="McCowan C."/>
            <person name="Murphy C."/>
            <person name="Pearson M."/>
            <person name="Poon T.W."/>
            <person name="Priest M."/>
            <person name="Roberts A."/>
            <person name="Saif S."/>
            <person name="Shea T."/>
            <person name="Sykes S."/>
            <person name="Wortman J."/>
            <person name="Nusbaum C."/>
            <person name="Birren B."/>
        </authorList>
    </citation>
    <scope>NUCLEOTIDE SEQUENCE [LARGE SCALE GENOMIC DNA]</scope>
    <source>
        <strain evidence="2 3">CC14M</strain>
    </source>
</reference>
<dbReference type="Proteomes" id="UP000018727">
    <property type="component" value="Unassembled WGS sequence"/>
</dbReference>
<protein>
    <submittedName>
        <fullName evidence="2">Uncharacterized protein</fullName>
    </submittedName>
</protein>
<proteinExistence type="predicted"/>
<dbReference type="HOGENOM" id="CLU_3171675_0_0_10"/>
<evidence type="ECO:0000313" key="3">
    <source>
        <dbReference type="Proteomes" id="UP000018727"/>
    </source>
</evidence>
<feature type="transmembrane region" description="Helical" evidence="1">
    <location>
        <begin position="20"/>
        <end position="43"/>
    </location>
</feature>
<dbReference type="EMBL" id="AZJH01000005">
    <property type="protein sequence ID" value="ETD29676.1"/>
    <property type="molecule type" value="Genomic_DNA"/>
</dbReference>
<keyword evidence="1" id="KW-0812">Transmembrane</keyword>
<comment type="caution">
    <text evidence="2">The sequence shown here is derived from an EMBL/GenBank/DDBJ whole genome shotgun (WGS) entry which is preliminary data.</text>
</comment>
<keyword evidence="1" id="KW-0472">Membrane</keyword>